<comment type="caution">
    <text evidence="1">The sequence shown here is derived from an EMBL/GenBank/DDBJ whole genome shotgun (WGS) entry which is preliminary data.</text>
</comment>
<gene>
    <name evidence="1" type="ORF">GBF38_003411</name>
</gene>
<proteinExistence type="predicted"/>
<organism evidence="1 2">
    <name type="scientific">Nibea albiflora</name>
    <name type="common">Yellow drum</name>
    <name type="synonym">Corvina albiflora</name>
    <dbReference type="NCBI Taxonomy" id="240163"/>
    <lineage>
        <taxon>Eukaryota</taxon>
        <taxon>Metazoa</taxon>
        <taxon>Chordata</taxon>
        <taxon>Craniata</taxon>
        <taxon>Vertebrata</taxon>
        <taxon>Euteleostomi</taxon>
        <taxon>Actinopterygii</taxon>
        <taxon>Neopterygii</taxon>
        <taxon>Teleostei</taxon>
        <taxon>Neoteleostei</taxon>
        <taxon>Acanthomorphata</taxon>
        <taxon>Eupercaria</taxon>
        <taxon>Sciaenidae</taxon>
        <taxon>Nibea</taxon>
    </lineage>
</organism>
<keyword evidence="2" id="KW-1185">Reference proteome</keyword>
<name>A0ACB7FK01_NIBAL</name>
<reference evidence="1" key="1">
    <citation type="submission" date="2020-04" db="EMBL/GenBank/DDBJ databases">
        <title>A chromosome-scale assembly and high-density genetic map of the yellow drum (Nibea albiflora) genome.</title>
        <authorList>
            <person name="Xu D."/>
            <person name="Zhang W."/>
            <person name="Chen R."/>
            <person name="Tan P."/>
            <person name="Wang L."/>
            <person name="Song H."/>
            <person name="Tian L."/>
            <person name="Zhu Q."/>
            <person name="Wang B."/>
        </authorList>
    </citation>
    <scope>NUCLEOTIDE SEQUENCE</scope>
    <source>
        <strain evidence="1">ZJHYS-2018</strain>
    </source>
</reference>
<dbReference type="EMBL" id="CM024789">
    <property type="protein sequence ID" value="KAG8014780.1"/>
    <property type="molecule type" value="Genomic_DNA"/>
</dbReference>
<accession>A0ACB7FK01</accession>
<evidence type="ECO:0000313" key="2">
    <source>
        <dbReference type="Proteomes" id="UP000805704"/>
    </source>
</evidence>
<sequence length="90" mass="10575">LQLVILFIQTVKSVHIDLVFIHSRRLQKKKRKKAHELIVRDLLSVKQQIQVGDWLVDMLVNRAENQRGKCEYRSGEEKEQKVERVSVGLV</sequence>
<feature type="non-terminal residue" evidence="1">
    <location>
        <position position="1"/>
    </location>
</feature>
<dbReference type="Proteomes" id="UP000805704">
    <property type="component" value="Chromosome 1"/>
</dbReference>
<evidence type="ECO:0000313" key="1">
    <source>
        <dbReference type="EMBL" id="KAG8014780.1"/>
    </source>
</evidence>
<protein>
    <submittedName>
        <fullName evidence="1">Uncharacterized protein</fullName>
    </submittedName>
</protein>